<dbReference type="SUPFAM" id="SSF53041">
    <property type="entry name" value="Resolvase-like"/>
    <property type="match status" value="1"/>
</dbReference>
<evidence type="ECO:0000313" key="9">
    <source>
        <dbReference type="Proteomes" id="UP000095651"/>
    </source>
</evidence>
<dbReference type="GO" id="GO:0003677">
    <property type="term" value="F:DNA binding"/>
    <property type="evidence" value="ECO:0007669"/>
    <property type="project" value="UniProtKB-KW"/>
</dbReference>
<feature type="coiled-coil region" evidence="6">
    <location>
        <begin position="371"/>
        <end position="405"/>
    </location>
</feature>
<gene>
    <name evidence="8" type="ORF">ERS852407_04794</name>
</gene>
<evidence type="ECO:0000256" key="1">
    <source>
        <dbReference type="ARBA" id="ARBA00022908"/>
    </source>
</evidence>
<evidence type="ECO:0000256" key="2">
    <source>
        <dbReference type="ARBA" id="ARBA00023125"/>
    </source>
</evidence>
<dbReference type="Gene3D" id="3.40.50.1390">
    <property type="entry name" value="Resolvase, N-terminal catalytic domain"/>
    <property type="match status" value="1"/>
</dbReference>
<dbReference type="PROSITE" id="PS51737">
    <property type="entry name" value="RECOMBINASE_DNA_BIND"/>
    <property type="match status" value="1"/>
</dbReference>
<dbReference type="InterPro" id="IPR050639">
    <property type="entry name" value="SSR_resolvase"/>
</dbReference>
<dbReference type="InterPro" id="IPR025827">
    <property type="entry name" value="Zn_ribbon_recom_dom"/>
</dbReference>
<dbReference type="PANTHER" id="PTHR30461:SF23">
    <property type="entry name" value="DNA RECOMBINASE-RELATED"/>
    <property type="match status" value="1"/>
</dbReference>
<dbReference type="InterPro" id="IPR006118">
    <property type="entry name" value="Recombinase_CS"/>
</dbReference>
<keyword evidence="3" id="KW-0233">DNA recombination</keyword>
<dbReference type="SMART" id="SM00857">
    <property type="entry name" value="Resolvase"/>
    <property type="match status" value="1"/>
</dbReference>
<dbReference type="RefSeq" id="WP_055658974.1">
    <property type="nucleotide sequence ID" value="NZ_CABIXC010000016.1"/>
</dbReference>
<keyword evidence="6" id="KW-0175">Coiled coil</keyword>
<name>A0A174K130_9FIRM</name>
<dbReference type="PROSITE" id="PS00397">
    <property type="entry name" value="RECOMBINASES_1"/>
    <property type="match status" value="1"/>
</dbReference>
<reference evidence="8 9" key="1">
    <citation type="submission" date="2015-09" db="EMBL/GenBank/DDBJ databases">
        <authorList>
            <consortium name="Pathogen Informatics"/>
        </authorList>
    </citation>
    <scope>NUCLEOTIDE SEQUENCE [LARGE SCALE GENOMIC DNA]</scope>
    <source>
        <strain evidence="8 9">2789STDY5608850</strain>
    </source>
</reference>
<feature type="active site" description="O-(5'-phospho-DNA)-serine intermediate" evidence="4 5">
    <location>
        <position position="18"/>
    </location>
</feature>
<feature type="domain" description="Recombinase" evidence="7">
    <location>
        <begin position="167"/>
        <end position="262"/>
    </location>
</feature>
<dbReference type="Pfam" id="PF00239">
    <property type="entry name" value="Resolvase"/>
    <property type="match status" value="1"/>
</dbReference>
<evidence type="ECO:0000259" key="7">
    <source>
        <dbReference type="PROSITE" id="PS51737"/>
    </source>
</evidence>
<keyword evidence="2" id="KW-0238">DNA-binding</keyword>
<dbReference type="PANTHER" id="PTHR30461">
    <property type="entry name" value="DNA-INVERTASE FROM LAMBDOID PROPHAGE"/>
    <property type="match status" value="1"/>
</dbReference>
<dbReference type="GO" id="GO:0000150">
    <property type="term" value="F:DNA strand exchange activity"/>
    <property type="evidence" value="ECO:0007669"/>
    <property type="project" value="InterPro"/>
</dbReference>
<dbReference type="Proteomes" id="UP000095651">
    <property type="component" value="Unassembled WGS sequence"/>
</dbReference>
<sequence length="463" mass="54450">MAKTQTALQRVALYIRVSSDEQAERGDSIRDQKERGTKYIDDHQNMILQDTYIDDGVSGQKLDRDDFTRLIGNVKAGLVDLIIFTKLDRWFRSLRHYLNTQVILDKYNVAWTAIDQPYFDTSTPYGRAFVAQSMTWAELEAQNGGLRVTDVFRSKVEHGEVITGKVPRGYMIQNKHLVFSDEAPAMLDSIQYFHREQGLAKTVNYMRETHGINMSIQNLKNSILRNEKYTGRYRGNENYCPRLISDEMYQDIQRVLDNNSTIRSSQKYPYIFSGILICDECSHKMSGCHINVVSRRTSGKVYRYKYPAYECLQYRAYKKCSNGGEIREIRIEEYLLEHVREELSGYLVDFETGEAKRIDNRAKKNKIRRKLDRLKDLYLNEVINLEEYKKDRAEYEEQLAALPDMEQPIKNLKPLKQVLDCNFEVIYNNLNNEEKRAFWRSIIKEIRVSKSIGRNRKYQIIFL</sequence>
<evidence type="ECO:0000256" key="5">
    <source>
        <dbReference type="PROSITE-ProRule" id="PRU10137"/>
    </source>
</evidence>
<dbReference type="InterPro" id="IPR011109">
    <property type="entry name" value="DNA_bind_recombinase_dom"/>
</dbReference>
<dbReference type="AlphaFoldDB" id="A0A174K130"/>
<protein>
    <submittedName>
        <fullName evidence="8">Phage site-specific recombinase</fullName>
    </submittedName>
</protein>
<proteinExistence type="predicted"/>
<dbReference type="Gene3D" id="3.90.1750.20">
    <property type="entry name" value="Putative Large Serine Recombinase, Chain B, Domain 2"/>
    <property type="match status" value="1"/>
</dbReference>
<dbReference type="InterPro" id="IPR038109">
    <property type="entry name" value="DNA_bind_recomb_sf"/>
</dbReference>
<evidence type="ECO:0000256" key="3">
    <source>
        <dbReference type="ARBA" id="ARBA00023172"/>
    </source>
</evidence>
<dbReference type="InterPro" id="IPR036162">
    <property type="entry name" value="Resolvase-like_N_sf"/>
</dbReference>
<evidence type="ECO:0000256" key="6">
    <source>
        <dbReference type="SAM" id="Coils"/>
    </source>
</evidence>
<dbReference type="CDD" id="cd00338">
    <property type="entry name" value="Ser_Recombinase"/>
    <property type="match status" value="1"/>
</dbReference>
<keyword evidence="1" id="KW-0229">DNA integration</keyword>
<dbReference type="Pfam" id="PF13408">
    <property type="entry name" value="Zn_ribbon_recom"/>
    <property type="match status" value="1"/>
</dbReference>
<organism evidence="8 9">
    <name type="scientific">Hungatella hathewayi</name>
    <dbReference type="NCBI Taxonomy" id="154046"/>
    <lineage>
        <taxon>Bacteria</taxon>
        <taxon>Bacillati</taxon>
        <taxon>Bacillota</taxon>
        <taxon>Clostridia</taxon>
        <taxon>Lachnospirales</taxon>
        <taxon>Lachnospiraceae</taxon>
        <taxon>Hungatella</taxon>
    </lineage>
</organism>
<dbReference type="GO" id="GO:0015074">
    <property type="term" value="P:DNA integration"/>
    <property type="evidence" value="ECO:0007669"/>
    <property type="project" value="UniProtKB-KW"/>
</dbReference>
<evidence type="ECO:0000256" key="4">
    <source>
        <dbReference type="PIRSR" id="PIRSR606118-50"/>
    </source>
</evidence>
<dbReference type="EMBL" id="CYZE01000016">
    <property type="protein sequence ID" value="CUP04136.1"/>
    <property type="molecule type" value="Genomic_DNA"/>
</dbReference>
<dbReference type="InterPro" id="IPR006119">
    <property type="entry name" value="Resolv_N"/>
</dbReference>
<accession>A0A174K130</accession>
<evidence type="ECO:0000313" key="8">
    <source>
        <dbReference type="EMBL" id="CUP04136.1"/>
    </source>
</evidence>